<name>W4V649_9FIRM</name>
<evidence type="ECO:0000256" key="1">
    <source>
        <dbReference type="ARBA" id="ARBA00001933"/>
    </source>
</evidence>
<evidence type="ECO:0000313" key="5">
    <source>
        <dbReference type="Proteomes" id="UP000019109"/>
    </source>
</evidence>
<dbReference type="InterPro" id="IPR015424">
    <property type="entry name" value="PyrdxlP-dep_Trfase"/>
</dbReference>
<evidence type="ECO:0000256" key="3">
    <source>
        <dbReference type="ARBA" id="ARBA00022679"/>
    </source>
</evidence>
<dbReference type="InterPro" id="IPR015422">
    <property type="entry name" value="PyrdxlP-dep_Trfase_small"/>
</dbReference>
<organism evidence="4 5">
    <name type="scientific">Acetivibrio straminisolvens JCM 21531</name>
    <dbReference type="NCBI Taxonomy" id="1294263"/>
    <lineage>
        <taxon>Bacteria</taxon>
        <taxon>Bacillati</taxon>
        <taxon>Bacillota</taxon>
        <taxon>Clostridia</taxon>
        <taxon>Eubacteriales</taxon>
        <taxon>Oscillospiraceae</taxon>
        <taxon>Acetivibrio</taxon>
    </lineage>
</organism>
<dbReference type="GO" id="GO:0030170">
    <property type="term" value="F:pyridoxal phosphate binding"/>
    <property type="evidence" value="ECO:0007669"/>
    <property type="project" value="InterPro"/>
</dbReference>
<dbReference type="PANTHER" id="PTHR11986">
    <property type="entry name" value="AMINOTRANSFERASE CLASS III"/>
    <property type="match status" value="1"/>
</dbReference>
<dbReference type="InterPro" id="IPR050103">
    <property type="entry name" value="Class-III_PLP-dep_AT"/>
</dbReference>
<dbReference type="Gene3D" id="3.90.1150.10">
    <property type="entry name" value="Aspartate Aminotransferase, domain 1"/>
    <property type="match status" value="1"/>
</dbReference>
<proteinExistence type="predicted"/>
<comment type="caution">
    <text evidence="4">The sequence shown here is derived from an EMBL/GenBank/DDBJ whole genome shotgun (WGS) entry which is preliminary data.</text>
</comment>
<dbReference type="InterPro" id="IPR005814">
    <property type="entry name" value="Aminotrans_3"/>
</dbReference>
<dbReference type="AlphaFoldDB" id="W4V649"/>
<keyword evidence="3 4" id="KW-0808">Transferase</keyword>
<evidence type="ECO:0000256" key="2">
    <source>
        <dbReference type="ARBA" id="ARBA00022576"/>
    </source>
</evidence>
<comment type="cofactor">
    <cofactor evidence="1">
        <name>pyridoxal 5'-phosphate</name>
        <dbReference type="ChEBI" id="CHEBI:597326"/>
    </cofactor>
</comment>
<dbReference type="EMBL" id="BAVR01000022">
    <property type="protein sequence ID" value="GAE88661.1"/>
    <property type="molecule type" value="Genomic_DNA"/>
</dbReference>
<dbReference type="Proteomes" id="UP000019109">
    <property type="component" value="Unassembled WGS sequence"/>
</dbReference>
<keyword evidence="2 4" id="KW-0032">Aminotransferase</keyword>
<keyword evidence="5" id="KW-1185">Reference proteome</keyword>
<dbReference type="GO" id="GO:0042802">
    <property type="term" value="F:identical protein binding"/>
    <property type="evidence" value="ECO:0007669"/>
    <property type="project" value="TreeGrafter"/>
</dbReference>
<gene>
    <name evidence="4" type="ORF">JCM21531_2121</name>
</gene>
<dbReference type="PANTHER" id="PTHR11986:SF79">
    <property type="entry name" value="ACETYLORNITHINE AMINOTRANSFERASE, MITOCHONDRIAL"/>
    <property type="match status" value="1"/>
</dbReference>
<reference evidence="4" key="1">
    <citation type="journal article" date="2014" name="Genome Announc.">
        <title>Draft Genome Sequence of Clostridium straminisolvens Strain JCM 21531T, Isolated from a Cellulose-Degrading Bacterial Community.</title>
        <authorList>
            <person name="Yuki M."/>
            <person name="Oshima K."/>
            <person name="Suda W."/>
            <person name="Sakamoto M."/>
            <person name="Kitamura K."/>
            <person name="Iida T."/>
            <person name="Hattori M."/>
            <person name="Ohkuma M."/>
        </authorList>
    </citation>
    <scope>NUCLEOTIDE SEQUENCE [LARGE SCALE GENOMIC DNA]</scope>
    <source>
        <strain evidence="4">JCM 21531</strain>
    </source>
</reference>
<evidence type="ECO:0000313" key="4">
    <source>
        <dbReference type="EMBL" id="GAE88661.1"/>
    </source>
</evidence>
<dbReference type="SUPFAM" id="SSF53383">
    <property type="entry name" value="PLP-dependent transferases"/>
    <property type="match status" value="1"/>
</dbReference>
<dbReference type="GO" id="GO:0008483">
    <property type="term" value="F:transaminase activity"/>
    <property type="evidence" value="ECO:0007669"/>
    <property type="project" value="UniProtKB-KW"/>
</dbReference>
<protein>
    <submittedName>
        <fullName evidence="4">Acetylornithine aminotransferase</fullName>
    </submittedName>
</protein>
<sequence>MKRLSELAEKYSIIQDVRGKGLMIGIQLSTDAAVEIRNKCFDKGYLVGSVGKNIIRMLPPLIVTEQDIDGMIDTLDSVFQAY</sequence>
<dbReference type="STRING" id="1294263.JCM21531_2121"/>
<dbReference type="Pfam" id="PF00202">
    <property type="entry name" value="Aminotran_3"/>
    <property type="match status" value="1"/>
</dbReference>
<accession>W4V649</accession>